<sequence>MLSYIDIEAFATANDQVHSKRHSKPKSPPAEQCNLDPVSRPQTQQQMAKRLEASAQGSSTKQMS</sequence>
<accession>A0A1T4Y3K1</accession>
<evidence type="ECO:0000313" key="3">
    <source>
        <dbReference type="Proteomes" id="UP000190460"/>
    </source>
</evidence>
<feature type="compositionally biased region" description="Polar residues" evidence="1">
    <location>
        <begin position="55"/>
        <end position="64"/>
    </location>
</feature>
<keyword evidence="3" id="KW-1185">Reference proteome</keyword>
<evidence type="ECO:0000256" key="1">
    <source>
        <dbReference type="SAM" id="MobiDB-lite"/>
    </source>
</evidence>
<dbReference type="AlphaFoldDB" id="A0A1T4Y3K1"/>
<gene>
    <name evidence="2" type="ORF">SAMN02745130_03882</name>
</gene>
<evidence type="ECO:0000313" key="2">
    <source>
        <dbReference type="EMBL" id="SKA96404.1"/>
    </source>
</evidence>
<name>A0A1T4Y3K1_9GAMM</name>
<dbReference type="EMBL" id="FUYB01000035">
    <property type="protein sequence ID" value="SKA96404.1"/>
    <property type="molecule type" value="Genomic_DNA"/>
</dbReference>
<dbReference type="RefSeq" id="WP_078924292.1">
    <property type="nucleotide sequence ID" value="NZ_FUYB01000035.1"/>
</dbReference>
<dbReference type="STRING" id="92487.SAMN02745130_03882"/>
<dbReference type="Proteomes" id="UP000190460">
    <property type="component" value="Unassembled WGS sequence"/>
</dbReference>
<organism evidence="2 3">
    <name type="scientific">Thiothrix eikelboomii</name>
    <dbReference type="NCBI Taxonomy" id="92487"/>
    <lineage>
        <taxon>Bacteria</taxon>
        <taxon>Pseudomonadati</taxon>
        <taxon>Pseudomonadota</taxon>
        <taxon>Gammaproteobacteria</taxon>
        <taxon>Thiotrichales</taxon>
        <taxon>Thiotrichaceae</taxon>
        <taxon>Thiothrix</taxon>
    </lineage>
</organism>
<proteinExistence type="predicted"/>
<protein>
    <submittedName>
        <fullName evidence="2">Uncharacterized protein</fullName>
    </submittedName>
</protein>
<reference evidence="2 3" key="1">
    <citation type="submission" date="2017-02" db="EMBL/GenBank/DDBJ databases">
        <authorList>
            <person name="Peterson S.W."/>
        </authorList>
    </citation>
    <scope>NUCLEOTIDE SEQUENCE [LARGE SCALE GENOMIC DNA]</scope>
    <source>
        <strain evidence="2 3">ATCC 49788</strain>
    </source>
</reference>
<feature type="region of interest" description="Disordered" evidence="1">
    <location>
        <begin position="14"/>
        <end position="64"/>
    </location>
</feature>